<comment type="caution">
    <text evidence="1">The sequence shown here is derived from an EMBL/GenBank/DDBJ whole genome shotgun (WGS) entry which is preliminary data.</text>
</comment>
<keyword evidence="2" id="KW-1185">Reference proteome</keyword>
<dbReference type="EMBL" id="MCHX01000046">
    <property type="protein sequence ID" value="OFJ52174.1"/>
    <property type="molecule type" value="Genomic_DNA"/>
</dbReference>
<dbReference type="SUPFAM" id="SSF53213">
    <property type="entry name" value="LigB-like"/>
    <property type="match status" value="1"/>
</dbReference>
<reference evidence="1 2" key="1">
    <citation type="submission" date="2016-09" db="EMBL/GenBank/DDBJ databases">
        <title>genome sequence of Mycobacterium sp. 739 SCH.</title>
        <authorList>
            <person name="Greninger A.L."/>
            <person name="Qin X."/>
            <person name="Jerome K."/>
            <person name="Vora S."/>
            <person name="Quinn K."/>
        </authorList>
    </citation>
    <scope>NUCLEOTIDE SEQUENCE [LARGE SCALE GENOMIC DNA]</scope>
    <source>
        <strain evidence="1 2">SCH</strain>
    </source>
</reference>
<evidence type="ECO:0000313" key="1">
    <source>
        <dbReference type="EMBL" id="OFJ52174.1"/>
    </source>
</evidence>
<proteinExistence type="predicted"/>
<dbReference type="AlphaFoldDB" id="A0A1E8Q2K3"/>
<organism evidence="1 2">
    <name type="scientific">Mycolicibacterium grossiae</name>
    <dbReference type="NCBI Taxonomy" id="1552759"/>
    <lineage>
        <taxon>Bacteria</taxon>
        <taxon>Bacillati</taxon>
        <taxon>Actinomycetota</taxon>
        <taxon>Actinomycetes</taxon>
        <taxon>Mycobacteriales</taxon>
        <taxon>Mycobacteriaceae</taxon>
        <taxon>Mycolicibacterium</taxon>
    </lineage>
</organism>
<gene>
    <name evidence="1" type="ORF">BEL07_19035</name>
</gene>
<evidence type="ECO:0000313" key="2">
    <source>
        <dbReference type="Proteomes" id="UP000178953"/>
    </source>
</evidence>
<accession>A0A1E8Q2K3</accession>
<name>A0A1E8Q2K3_9MYCO</name>
<dbReference type="Proteomes" id="UP000178953">
    <property type="component" value="Unassembled WGS sequence"/>
</dbReference>
<dbReference type="Gene3D" id="3.40.830.10">
    <property type="entry name" value="LigB-like"/>
    <property type="match status" value="1"/>
</dbReference>
<sequence length="120" mass="12846">MITCDVAFEAVNFEASPQECFTLGAQLAAHAGRVAFIVMGEGMTCVPSAHRTADLMQSDTAFRDALESADIETLRRLGYTTMTGRAPWQVLAGAAGNDAFDTRTHGSAPHGASVLSWRRQ</sequence>
<protein>
    <submittedName>
        <fullName evidence="1">Uncharacterized protein</fullName>
    </submittedName>
</protein>